<reference evidence="1" key="1">
    <citation type="journal article" date="2011" name="Environ. Microbiol.">
        <title>Time-series analyses of Monterey Bay coastal microbial picoplankton using a 'genome proxy' microarray.</title>
        <authorList>
            <person name="Rich V.I."/>
            <person name="Pham V.D."/>
            <person name="Eppley J."/>
            <person name="Shi Y."/>
            <person name="DeLong E.F."/>
        </authorList>
    </citation>
    <scope>NUCLEOTIDE SEQUENCE</scope>
</reference>
<accession>E0XRJ6</accession>
<name>E0XRJ6_9GAMM</name>
<dbReference type="EMBL" id="GU474852">
    <property type="protein sequence ID" value="ADI17037.1"/>
    <property type="molecule type" value="Genomic_DNA"/>
</dbReference>
<evidence type="ECO:0000313" key="1">
    <source>
        <dbReference type="EMBL" id="ADI17037.1"/>
    </source>
</evidence>
<sequence>MGRFSVADASLVSFLSVASDFVATYTPILTCRSAIWLRPQLRDPLNLIRLIPAKGTRENTMCLCCRSVLDS</sequence>
<protein>
    <submittedName>
        <fullName evidence="1">Uncharacterized protein</fullName>
    </submittedName>
</protein>
<organism evidence="1">
    <name type="scientific">uncultured Vibrionales bacterium HF0010_22E23</name>
    <dbReference type="NCBI Taxonomy" id="710999"/>
    <lineage>
        <taxon>Bacteria</taxon>
        <taxon>Pseudomonadati</taxon>
        <taxon>Pseudomonadota</taxon>
        <taxon>Gammaproteobacteria</taxon>
        <taxon>Vibrionales</taxon>
        <taxon>environmental samples</taxon>
    </lineage>
</organism>
<proteinExistence type="predicted"/>
<dbReference type="AlphaFoldDB" id="E0XRJ6"/>